<dbReference type="EMBL" id="CP061081">
    <property type="protein sequence ID" value="QNT07357.1"/>
    <property type="molecule type" value="Genomic_DNA"/>
</dbReference>
<evidence type="ECO:0000256" key="7">
    <source>
        <dbReference type="ARBA" id="ARBA00023237"/>
    </source>
</evidence>
<reference evidence="13 14" key="1">
    <citation type="submission" date="2020-09" db="EMBL/GenBank/DDBJ databases">
        <title>Complete genome sequence of an Arctic sea ice bacterium Marinomonas arctica BSI20414.</title>
        <authorList>
            <person name="Liao L."/>
            <person name="Chen B."/>
        </authorList>
    </citation>
    <scope>NUCLEOTIDE SEQUENCE [LARGE SCALE GENOMIC DNA]</scope>
    <source>
        <strain evidence="13 14">BSI20414</strain>
    </source>
</reference>
<evidence type="ECO:0000259" key="11">
    <source>
        <dbReference type="Pfam" id="PF00593"/>
    </source>
</evidence>
<evidence type="ECO:0000256" key="2">
    <source>
        <dbReference type="ARBA" id="ARBA00022448"/>
    </source>
</evidence>
<dbReference type="GO" id="GO:0044718">
    <property type="term" value="P:siderophore transmembrane transport"/>
    <property type="evidence" value="ECO:0007669"/>
    <property type="project" value="TreeGrafter"/>
</dbReference>
<keyword evidence="6 8" id="KW-0472">Membrane</keyword>
<comment type="similarity">
    <text evidence="8 9">Belongs to the TonB-dependent receptor family.</text>
</comment>
<keyword evidence="7 8" id="KW-0998">Cell outer membrane</keyword>
<evidence type="ECO:0000256" key="6">
    <source>
        <dbReference type="ARBA" id="ARBA00023136"/>
    </source>
</evidence>
<evidence type="ECO:0000256" key="10">
    <source>
        <dbReference type="SAM" id="SignalP"/>
    </source>
</evidence>
<dbReference type="KEGG" id="mard:IBG28_06970"/>
<dbReference type="GO" id="GO:0009279">
    <property type="term" value="C:cell outer membrane"/>
    <property type="evidence" value="ECO:0007669"/>
    <property type="project" value="UniProtKB-SubCell"/>
</dbReference>
<proteinExistence type="inferred from homology"/>
<dbReference type="InterPro" id="IPR000531">
    <property type="entry name" value="Beta-barrel_TonB"/>
</dbReference>
<dbReference type="Gene3D" id="2.40.170.20">
    <property type="entry name" value="TonB-dependent receptor, beta-barrel domain"/>
    <property type="match status" value="1"/>
</dbReference>
<feature type="domain" description="TonB-dependent receptor-like beta-barrel" evidence="11">
    <location>
        <begin position="229"/>
        <end position="577"/>
    </location>
</feature>
<dbReference type="PANTHER" id="PTHR30069:SF27">
    <property type="entry name" value="BLL4766 PROTEIN"/>
    <property type="match status" value="1"/>
</dbReference>
<keyword evidence="5 9" id="KW-0798">TonB box</keyword>
<keyword evidence="14" id="KW-1185">Reference proteome</keyword>
<dbReference type="GO" id="GO:0015344">
    <property type="term" value="F:siderophore uptake transmembrane transporter activity"/>
    <property type="evidence" value="ECO:0007669"/>
    <property type="project" value="TreeGrafter"/>
</dbReference>
<feature type="domain" description="TonB-dependent receptor plug" evidence="12">
    <location>
        <begin position="57"/>
        <end position="163"/>
    </location>
</feature>
<dbReference type="AlphaFoldDB" id="A0A7H1JA41"/>
<dbReference type="InterPro" id="IPR037066">
    <property type="entry name" value="Plug_dom_sf"/>
</dbReference>
<keyword evidence="13" id="KW-0675">Receptor</keyword>
<evidence type="ECO:0000256" key="1">
    <source>
        <dbReference type="ARBA" id="ARBA00004571"/>
    </source>
</evidence>
<feature type="chain" id="PRO_5029012054" evidence="10">
    <location>
        <begin position="22"/>
        <end position="666"/>
    </location>
</feature>
<dbReference type="SUPFAM" id="SSF56935">
    <property type="entry name" value="Porins"/>
    <property type="match status" value="1"/>
</dbReference>
<dbReference type="Gene3D" id="2.170.130.10">
    <property type="entry name" value="TonB-dependent receptor, plug domain"/>
    <property type="match status" value="1"/>
</dbReference>
<dbReference type="Proteomes" id="UP000516370">
    <property type="component" value="Chromosome"/>
</dbReference>
<gene>
    <name evidence="13" type="ORF">IBG28_06970</name>
</gene>
<keyword evidence="3 8" id="KW-1134">Transmembrane beta strand</keyword>
<dbReference type="Pfam" id="PF07715">
    <property type="entry name" value="Plug"/>
    <property type="match status" value="1"/>
</dbReference>
<dbReference type="InterPro" id="IPR036942">
    <property type="entry name" value="Beta-barrel_TonB_sf"/>
</dbReference>
<keyword evidence="2 8" id="KW-0813">Transport</keyword>
<evidence type="ECO:0000256" key="3">
    <source>
        <dbReference type="ARBA" id="ARBA00022452"/>
    </source>
</evidence>
<evidence type="ECO:0000256" key="8">
    <source>
        <dbReference type="PROSITE-ProRule" id="PRU01360"/>
    </source>
</evidence>
<evidence type="ECO:0000313" key="14">
    <source>
        <dbReference type="Proteomes" id="UP000516370"/>
    </source>
</evidence>
<evidence type="ECO:0000256" key="4">
    <source>
        <dbReference type="ARBA" id="ARBA00022692"/>
    </source>
</evidence>
<evidence type="ECO:0000259" key="12">
    <source>
        <dbReference type="Pfam" id="PF07715"/>
    </source>
</evidence>
<dbReference type="InterPro" id="IPR039426">
    <property type="entry name" value="TonB-dep_rcpt-like"/>
</dbReference>
<comment type="subcellular location">
    <subcellularLocation>
        <location evidence="1 8">Cell outer membrane</location>
        <topology evidence="1 8">Multi-pass membrane protein</topology>
    </subcellularLocation>
</comment>
<dbReference type="Pfam" id="PF00593">
    <property type="entry name" value="TonB_dep_Rec_b-barrel"/>
    <property type="match status" value="1"/>
</dbReference>
<organism evidence="13 14">
    <name type="scientific">Marinomonas arctica</name>
    <dbReference type="NCBI Taxonomy" id="383750"/>
    <lineage>
        <taxon>Bacteria</taxon>
        <taxon>Pseudomonadati</taxon>
        <taxon>Pseudomonadota</taxon>
        <taxon>Gammaproteobacteria</taxon>
        <taxon>Oceanospirillales</taxon>
        <taxon>Oceanospirillaceae</taxon>
        <taxon>Marinomonas</taxon>
    </lineage>
</organism>
<dbReference type="PROSITE" id="PS52016">
    <property type="entry name" value="TONB_DEPENDENT_REC_3"/>
    <property type="match status" value="1"/>
</dbReference>
<dbReference type="PANTHER" id="PTHR30069">
    <property type="entry name" value="TONB-DEPENDENT OUTER MEMBRANE RECEPTOR"/>
    <property type="match status" value="1"/>
</dbReference>
<feature type="signal peptide" evidence="10">
    <location>
        <begin position="1"/>
        <end position="21"/>
    </location>
</feature>
<keyword evidence="10" id="KW-0732">Signal</keyword>
<protein>
    <submittedName>
        <fullName evidence="13">TonB-dependent receptor</fullName>
    </submittedName>
</protein>
<evidence type="ECO:0000256" key="5">
    <source>
        <dbReference type="ARBA" id="ARBA00023077"/>
    </source>
</evidence>
<name>A0A7H1JA41_9GAMM</name>
<accession>A0A7H1JA41</accession>
<dbReference type="InterPro" id="IPR012910">
    <property type="entry name" value="Plug_dom"/>
</dbReference>
<evidence type="ECO:0000256" key="9">
    <source>
        <dbReference type="RuleBase" id="RU003357"/>
    </source>
</evidence>
<keyword evidence="4 8" id="KW-0812">Transmembrane</keyword>
<sequence>MKRWMCAVFFLALNVPASAEADNFLVAAELSDVTVYESFLDSIPVVITPSKMPQPRVDVSSSLSVLDGEFIRRVNMQYVEDLLQFVPGFSVVPYKSSSQKVASYHGTQLDQYRRIQVLVNGRSVYSTGLARVEWATLPLNIEDVARVEVNRGPNAASYGINSFFAVVNIITRSPLETLGNSMSAYSGSRGDYRLYGQHSGLNGDWSYRASASTSAVHGFDEDFYGNDRHDGHRSSMGNMLIQKETVNSSFDLDIGASHLKDKVEPEDYGLDSYDINKPMRLIDREHIKVSYRQQVSADHELKVQYYYDQSDMDEYHQAVLSPSFYNQLFGALSTVPVSTSTVVDLLETRHDLELQSTWEASKNLRLISAVGYRWDEADSEHYLSGKANDEVFRLSSNLEYRASDRWIVNTGAMFERSQMGGSFLSPKFGVTYKLSEQESFRFNVSEAVRTPDIADQYFKWHYVLSTGEMSPTTYAINGEEEEKITSYEIGYYHYWPNQGLSTDIRLYHDKVRDMVLSQKLFTAYVADSPVEEGVVEDVIINGAELELDWRFQSGAITRFTYAYQDTKTDNIKLKQATTPIMMSFFGSVPLTDRLAINSYYWYGKELGGRDYEFINSWLSYKFALGGYSKATMGVGTEARLDDNALVSRHNNLAKDAFAYVFTNVTF</sequence>
<evidence type="ECO:0000313" key="13">
    <source>
        <dbReference type="EMBL" id="QNT07357.1"/>
    </source>
</evidence>
<dbReference type="OrthoDB" id="9758929at2"/>